<evidence type="ECO:0000256" key="7">
    <source>
        <dbReference type="ARBA" id="ARBA00023136"/>
    </source>
</evidence>
<dbReference type="GO" id="GO:0004984">
    <property type="term" value="F:olfactory receptor activity"/>
    <property type="evidence" value="ECO:0007669"/>
    <property type="project" value="InterPro"/>
</dbReference>
<comment type="caution">
    <text evidence="10">Lacks conserved residue(s) required for the propagation of feature annotation.</text>
</comment>
<evidence type="ECO:0000256" key="3">
    <source>
        <dbReference type="ARBA" id="ARBA00022606"/>
    </source>
</evidence>
<evidence type="ECO:0000256" key="5">
    <source>
        <dbReference type="ARBA" id="ARBA00022725"/>
    </source>
</evidence>
<keyword evidence="3 10" id="KW-0716">Sensory transduction</keyword>
<evidence type="ECO:0000256" key="8">
    <source>
        <dbReference type="ARBA" id="ARBA00023170"/>
    </source>
</evidence>
<accession>A0AA39FPW8</accession>
<keyword evidence="9 10" id="KW-0807">Transducer</keyword>
<evidence type="ECO:0000256" key="1">
    <source>
        <dbReference type="ARBA" id="ARBA00004651"/>
    </source>
</evidence>
<keyword evidence="2" id="KW-1003">Cell membrane</keyword>
<evidence type="ECO:0000256" key="6">
    <source>
        <dbReference type="ARBA" id="ARBA00022989"/>
    </source>
</evidence>
<keyword evidence="7 10" id="KW-0472">Membrane</keyword>
<evidence type="ECO:0000256" key="9">
    <source>
        <dbReference type="ARBA" id="ARBA00023224"/>
    </source>
</evidence>
<keyword evidence="5 10" id="KW-0552">Olfaction</keyword>
<dbReference type="Pfam" id="PF02949">
    <property type="entry name" value="7tm_6"/>
    <property type="match status" value="1"/>
</dbReference>
<dbReference type="InterPro" id="IPR004117">
    <property type="entry name" value="7tm6_olfct_rcpt"/>
</dbReference>
<dbReference type="AlphaFoldDB" id="A0AA39FPW8"/>
<reference evidence="11" key="2">
    <citation type="submission" date="2023-03" db="EMBL/GenBank/DDBJ databases">
        <authorList>
            <person name="Inwood S.N."/>
            <person name="Skelly J.G."/>
            <person name="Guhlin J."/>
            <person name="Harrop T.W.R."/>
            <person name="Goldson S.G."/>
            <person name="Dearden P.K."/>
        </authorList>
    </citation>
    <scope>NUCLEOTIDE SEQUENCE</scope>
    <source>
        <strain evidence="11">Irish</strain>
        <tissue evidence="11">Whole body</tissue>
    </source>
</reference>
<evidence type="ECO:0000313" key="11">
    <source>
        <dbReference type="EMBL" id="KAK0173647.1"/>
    </source>
</evidence>
<evidence type="ECO:0000256" key="2">
    <source>
        <dbReference type="ARBA" id="ARBA00022475"/>
    </source>
</evidence>
<dbReference type="GO" id="GO:0007165">
    <property type="term" value="P:signal transduction"/>
    <property type="evidence" value="ECO:0007669"/>
    <property type="project" value="UniProtKB-KW"/>
</dbReference>
<comment type="similarity">
    <text evidence="10">Belongs to the insect chemoreceptor superfamily. Heteromeric odorant receptor channel (TC 1.A.69) family.</text>
</comment>
<keyword evidence="6 10" id="KW-1133">Transmembrane helix</keyword>
<evidence type="ECO:0000256" key="4">
    <source>
        <dbReference type="ARBA" id="ARBA00022692"/>
    </source>
</evidence>
<dbReference type="PANTHER" id="PTHR21137:SF35">
    <property type="entry name" value="ODORANT RECEPTOR 19A-RELATED"/>
    <property type="match status" value="1"/>
</dbReference>
<protein>
    <recommendedName>
        <fullName evidence="10">Odorant receptor</fullName>
    </recommendedName>
</protein>
<keyword evidence="12" id="KW-1185">Reference proteome</keyword>
<feature type="transmembrane region" description="Helical" evidence="10">
    <location>
        <begin position="56"/>
        <end position="80"/>
    </location>
</feature>
<keyword evidence="4 10" id="KW-0812">Transmembrane</keyword>
<dbReference type="EMBL" id="JAQQBS010000002">
    <property type="protein sequence ID" value="KAK0173647.1"/>
    <property type="molecule type" value="Genomic_DNA"/>
</dbReference>
<proteinExistence type="inferred from homology"/>
<comment type="subcellular location">
    <subcellularLocation>
        <location evidence="1 10">Cell membrane</location>
        <topology evidence="1 10">Multi-pass membrane protein</topology>
    </subcellularLocation>
</comment>
<feature type="transmembrane region" description="Helical" evidence="10">
    <location>
        <begin position="316"/>
        <end position="338"/>
    </location>
</feature>
<name>A0AA39FPW8_9HYME</name>
<sequence length="414" mass="46591">MVISGNRTSVTKNKPTEFKNISFDEDARFALRINQLLLKPLGIWPAIKQRSFIENLVATVLVIICSFLLAFVMLPGLFLFVKVKSVAIKIRLAGPLSFCLMGVMKYCSLIYDLKNLNDCIKQIIADWRELRSSDDRDIMISYAKYGRVGATICAFFMYGSGVFYAIILPNLSGNIKSSNNETIRPFAYPSYYGFFDPQASPAYEIIFSVHCCCAFVMHSVTSATCGLAVVFVMHACGQLEIIIRWLDDLVGGKKNNGNLNERLSMVIKKHVQTLKFISNVEKVLCVICLIEVVGCTFNICTVGYDLLLQWGDNDAIGIITYTILLISFTFNIFLFCYIGERLTEQCEKVGETTYMIEWHRLPEKKALGLKLTIVTAQNPVIITAGKIVDLSLNSFCHIMQSSLAYLNLLRTFME</sequence>
<feature type="transmembrane region" description="Helical" evidence="10">
    <location>
        <begin position="283"/>
        <end position="304"/>
    </location>
</feature>
<dbReference type="PANTHER" id="PTHR21137">
    <property type="entry name" value="ODORANT RECEPTOR"/>
    <property type="match status" value="1"/>
</dbReference>
<dbReference type="GO" id="GO:0005549">
    <property type="term" value="F:odorant binding"/>
    <property type="evidence" value="ECO:0007669"/>
    <property type="project" value="InterPro"/>
</dbReference>
<dbReference type="GO" id="GO:0005886">
    <property type="term" value="C:plasma membrane"/>
    <property type="evidence" value="ECO:0007669"/>
    <property type="project" value="UniProtKB-SubCell"/>
</dbReference>
<dbReference type="Proteomes" id="UP001168990">
    <property type="component" value="Unassembled WGS sequence"/>
</dbReference>
<organism evidence="11 12">
    <name type="scientific">Microctonus aethiopoides</name>
    <dbReference type="NCBI Taxonomy" id="144406"/>
    <lineage>
        <taxon>Eukaryota</taxon>
        <taxon>Metazoa</taxon>
        <taxon>Ecdysozoa</taxon>
        <taxon>Arthropoda</taxon>
        <taxon>Hexapoda</taxon>
        <taxon>Insecta</taxon>
        <taxon>Pterygota</taxon>
        <taxon>Neoptera</taxon>
        <taxon>Endopterygota</taxon>
        <taxon>Hymenoptera</taxon>
        <taxon>Apocrita</taxon>
        <taxon>Ichneumonoidea</taxon>
        <taxon>Braconidae</taxon>
        <taxon>Euphorinae</taxon>
        <taxon>Microctonus</taxon>
    </lineage>
</organism>
<reference evidence="11" key="1">
    <citation type="journal article" date="2023" name="bioRxiv">
        <title>Scaffold-level genome assemblies of two parasitoid biocontrol wasps reveal the parthenogenesis mechanism and an associated novel virus.</title>
        <authorList>
            <person name="Inwood S."/>
            <person name="Skelly J."/>
            <person name="Guhlin J."/>
            <person name="Harrop T."/>
            <person name="Goldson S."/>
            <person name="Dearden P."/>
        </authorList>
    </citation>
    <scope>NUCLEOTIDE SEQUENCE</scope>
    <source>
        <strain evidence="11">Irish</strain>
        <tissue evidence="11">Whole body</tissue>
    </source>
</reference>
<gene>
    <name evidence="11" type="ORF">PV328_006813</name>
</gene>
<feature type="transmembrane region" description="Helical" evidence="10">
    <location>
        <begin position="148"/>
        <end position="168"/>
    </location>
</feature>
<evidence type="ECO:0000256" key="10">
    <source>
        <dbReference type="RuleBase" id="RU351113"/>
    </source>
</evidence>
<comment type="caution">
    <text evidence="11">The sequence shown here is derived from an EMBL/GenBank/DDBJ whole genome shotgun (WGS) entry which is preliminary data.</text>
</comment>
<evidence type="ECO:0000313" key="12">
    <source>
        <dbReference type="Proteomes" id="UP001168990"/>
    </source>
</evidence>
<keyword evidence="8 10" id="KW-0675">Receptor</keyword>
<dbReference type="GO" id="GO:0006506">
    <property type="term" value="P:GPI anchor biosynthetic process"/>
    <property type="evidence" value="ECO:0007669"/>
    <property type="project" value="InterPro"/>
</dbReference>